<keyword evidence="7" id="KW-0325">Glycoprotein</keyword>
<keyword evidence="12" id="KW-1185">Reference proteome</keyword>
<organism evidence="11 12">
    <name type="scientific">Chinchilla lanigera</name>
    <name type="common">Long-tailed chinchilla</name>
    <name type="synonym">Chinchilla villidera</name>
    <dbReference type="NCBI Taxonomy" id="34839"/>
    <lineage>
        <taxon>Eukaryota</taxon>
        <taxon>Metazoa</taxon>
        <taxon>Chordata</taxon>
        <taxon>Craniata</taxon>
        <taxon>Vertebrata</taxon>
        <taxon>Euteleostomi</taxon>
        <taxon>Mammalia</taxon>
        <taxon>Eutheria</taxon>
        <taxon>Euarchontoglires</taxon>
        <taxon>Glires</taxon>
        <taxon>Rodentia</taxon>
        <taxon>Hystricomorpha</taxon>
        <taxon>Chinchillidae</taxon>
        <taxon>Chinchilla</taxon>
    </lineage>
</organism>
<feature type="domain" description="Fibronectin type-III" evidence="10">
    <location>
        <begin position="120"/>
        <end position="229"/>
    </location>
</feature>
<dbReference type="InterPro" id="IPR003531">
    <property type="entry name" value="Hempt_rcpt_S_F1_CS"/>
</dbReference>
<dbReference type="Ensembl" id="ENSCLAT00000019138.1">
    <property type="protein sequence ID" value="ENSCLAP00000018953.1"/>
    <property type="gene ID" value="ENSCLAG00000012979.1"/>
</dbReference>
<dbReference type="GeneTree" id="ENSGT00510000048783"/>
<keyword evidence="2" id="KW-0812">Transmembrane</keyword>
<feature type="signal peptide" evidence="9">
    <location>
        <begin position="1"/>
        <end position="20"/>
    </location>
</feature>
<dbReference type="GO" id="GO:0004896">
    <property type="term" value="F:cytokine receptor activity"/>
    <property type="evidence" value="ECO:0007669"/>
    <property type="project" value="Ensembl"/>
</dbReference>
<reference evidence="11" key="2">
    <citation type="submission" date="2025-09" db="UniProtKB">
        <authorList>
            <consortium name="Ensembl"/>
        </authorList>
    </citation>
    <scope>IDENTIFICATION</scope>
</reference>
<comment type="subcellular location">
    <subcellularLocation>
        <location evidence="1">Membrane</location>
        <topology evidence="1">Single-pass type I membrane protein</topology>
    </subcellularLocation>
</comment>
<evidence type="ECO:0000256" key="6">
    <source>
        <dbReference type="ARBA" id="ARBA00023170"/>
    </source>
</evidence>
<dbReference type="InterPro" id="IPR013783">
    <property type="entry name" value="Ig-like_fold"/>
</dbReference>
<feature type="chain" id="PRO_5034974488" evidence="9">
    <location>
        <begin position="21"/>
        <end position="540"/>
    </location>
</feature>
<feature type="compositionally biased region" description="Low complexity" evidence="8">
    <location>
        <begin position="328"/>
        <end position="337"/>
    </location>
</feature>
<dbReference type="GO" id="GO:0009897">
    <property type="term" value="C:external side of plasma membrane"/>
    <property type="evidence" value="ECO:0007669"/>
    <property type="project" value="TreeGrafter"/>
</dbReference>
<evidence type="ECO:0000256" key="3">
    <source>
        <dbReference type="ARBA" id="ARBA00022729"/>
    </source>
</evidence>
<feature type="region of interest" description="Disordered" evidence="8">
    <location>
        <begin position="317"/>
        <end position="370"/>
    </location>
</feature>
<reference evidence="11" key="1">
    <citation type="submission" date="2025-08" db="UniProtKB">
        <authorList>
            <consortium name="Ensembl"/>
        </authorList>
    </citation>
    <scope>IDENTIFICATION</scope>
</reference>
<dbReference type="SUPFAM" id="SSF49265">
    <property type="entry name" value="Fibronectin type III"/>
    <property type="match status" value="1"/>
</dbReference>
<gene>
    <name evidence="11" type="primary">IL21R</name>
</gene>
<dbReference type="PROSITE" id="PS50853">
    <property type="entry name" value="FN3"/>
    <property type="match status" value="1"/>
</dbReference>
<feature type="region of interest" description="Disordered" evidence="8">
    <location>
        <begin position="463"/>
        <end position="540"/>
    </location>
</feature>
<evidence type="ECO:0000256" key="1">
    <source>
        <dbReference type="ARBA" id="ARBA00004479"/>
    </source>
</evidence>
<dbReference type="PANTHER" id="PTHR23037">
    <property type="entry name" value="CYTOKINE RECEPTOR"/>
    <property type="match status" value="1"/>
</dbReference>
<keyword evidence="6" id="KW-0675">Receptor</keyword>
<keyword evidence="3 9" id="KW-0732">Signal</keyword>
<keyword evidence="5" id="KW-0472">Membrane</keyword>
<protein>
    <submittedName>
        <fullName evidence="11">Interleukin 21 receptor</fullName>
    </submittedName>
</protein>
<evidence type="ECO:0000256" key="5">
    <source>
        <dbReference type="ARBA" id="ARBA00023136"/>
    </source>
</evidence>
<evidence type="ECO:0000256" key="4">
    <source>
        <dbReference type="ARBA" id="ARBA00022989"/>
    </source>
</evidence>
<evidence type="ECO:0000256" key="9">
    <source>
        <dbReference type="SAM" id="SignalP"/>
    </source>
</evidence>
<sequence>MQPRGWVPALLLLMLQGGWGCPDLDCYTDYLQTVTCIVEMWTLHPSTLTLTWQDPNVELQDEVTSCSLHRSGHNATHAKYTCHMDVFRFMADDIFTVNVTDESGDYSQECGSFLLAERIKPAPPFNVTVTFSGRYNIAWRSDYEDPAFYALQGKLQYELQYRNRADPLVLSPVTKLISVDSRGISLLPGEFRKNSSYELQVRAGPQPSSFFGGTWSEWSDPVIFQTQPEEPKAGWDTRMLLLSLVVLVTPAIVFTGLKIRLPWRLWKEVWAPVPSPERFFQPLYEGHRGDFKKWVGTPLTASSLQLGPWSPAAPSILEVPDCRPSRSPAKGPEALGLPPGPADLLESDGAPEPGSPSVAGSACGSEYSEEKDRPYGLVSIDTVMVVDAEELCTWPSSCGSDGYPAWNLDTGLEPGPSPEDLLLDRGTTVLPCGCVSAGGPGLGGPLGSLLDRLKLPPADEDWVSPGGVSGSEAASPPAGLDMDTFDSGFAGSDCGSPVECDFAGPRDEGPPRSYLRQWVITEPPPEGPEPQASEKSGLAV</sequence>
<proteinExistence type="predicted"/>
<dbReference type="InterPro" id="IPR036116">
    <property type="entry name" value="FN3_sf"/>
</dbReference>
<accession>A0A8C2YRZ6</accession>
<evidence type="ECO:0000256" key="2">
    <source>
        <dbReference type="ARBA" id="ARBA00022692"/>
    </source>
</evidence>
<evidence type="ECO:0000259" key="10">
    <source>
        <dbReference type="PROSITE" id="PS50853"/>
    </source>
</evidence>
<dbReference type="PROSITE" id="PS01355">
    <property type="entry name" value="HEMATOPO_REC_S_F1"/>
    <property type="match status" value="1"/>
</dbReference>
<dbReference type="InterPro" id="IPR003961">
    <property type="entry name" value="FN3_dom"/>
</dbReference>
<evidence type="ECO:0000256" key="7">
    <source>
        <dbReference type="ARBA" id="ARBA00023180"/>
    </source>
</evidence>
<dbReference type="AlphaFoldDB" id="A0A8C2YRZ6"/>
<evidence type="ECO:0000313" key="11">
    <source>
        <dbReference type="Ensembl" id="ENSCLAP00000018953.1"/>
    </source>
</evidence>
<dbReference type="OMA" id="CGWAAPL"/>
<name>A0A8C2YRZ6_CHILA</name>
<evidence type="ECO:0000313" key="12">
    <source>
        <dbReference type="Proteomes" id="UP000694398"/>
    </source>
</evidence>
<dbReference type="Gene3D" id="2.60.40.10">
    <property type="entry name" value="Immunoglobulins"/>
    <property type="match status" value="2"/>
</dbReference>
<dbReference type="PANTHER" id="PTHR23037:SF7">
    <property type="entry name" value="INTERLEUKIN-21 RECEPTOR"/>
    <property type="match status" value="1"/>
</dbReference>
<evidence type="ECO:0000256" key="8">
    <source>
        <dbReference type="SAM" id="MobiDB-lite"/>
    </source>
</evidence>
<dbReference type="Proteomes" id="UP000694398">
    <property type="component" value="Unassembled WGS sequence"/>
</dbReference>
<keyword evidence="4" id="KW-1133">Transmembrane helix</keyword>